<keyword evidence="2" id="KW-1185">Reference proteome</keyword>
<protein>
    <submittedName>
        <fullName evidence="1">Uncharacterized protein</fullName>
    </submittedName>
</protein>
<dbReference type="OrthoDB" id="10064100at2759"/>
<dbReference type="Proteomes" id="UP000188268">
    <property type="component" value="Unassembled WGS sequence"/>
</dbReference>
<proteinExistence type="predicted"/>
<accession>A0A1R3HFZ3</accession>
<reference evidence="1 2" key="1">
    <citation type="submission" date="2013-09" db="EMBL/GenBank/DDBJ databases">
        <title>Corchorus capsularis genome sequencing.</title>
        <authorList>
            <person name="Alam M."/>
            <person name="Haque M.S."/>
            <person name="Islam M.S."/>
            <person name="Emdad E.M."/>
            <person name="Islam M.M."/>
            <person name="Ahmed B."/>
            <person name="Halim A."/>
            <person name="Hossen Q.M.M."/>
            <person name="Hossain M.Z."/>
            <person name="Ahmed R."/>
            <person name="Khan M.M."/>
            <person name="Islam R."/>
            <person name="Rashid M.M."/>
            <person name="Khan S.A."/>
            <person name="Rahman M.S."/>
            <person name="Alam M."/>
        </authorList>
    </citation>
    <scope>NUCLEOTIDE SEQUENCE [LARGE SCALE GENOMIC DNA]</scope>
    <source>
        <strain evidence="2">cv. CVL-1</strain>
        <tissue evidence="1">Whole seedling</tissue>
    </source>
</reference>
<name>A0A1R3HFZ3_COCAP</name>
<dbReference type="AlphaFoldDB" id="A0A1R3HFZ3"/>
<sequence>MTSHQVFEINGVLVRAEKLYVQRDEVAKGIVELIHRHSIKKLLMGAAADEHFYEY</sequence>
<dbReference type="Gramene" id="OMO69260">
    <property type="protein sequence ID" value="OMO69260"/>
    <property type="gene ID" value="CCACVL1_19577"/>
</dbReference>
<evidence type="ECO:0000313" key="2">
    <source>
        <dbReference type="Proteomes" id="UP000188268"/>
    </source>
</evidence>
<comment type="caution">
    <text evidence="1">The sequence shown here is derived from an EMBL/GenBank/DDBJ whole genome shotgun (WGS) entry which is preliminary data.</text>
</comment>
<dbReference type="EMBL" id="AWWV01012063">
    <property type="protein sequence ID" value="OMO69260.1"/>
    <property type="molecule type" value="Genomic_DNA"/>
</dbReference>
<organism evidence="1 2">
    <name type="scientific">Corchorus capsularis</name>
    <name type="common">Jute</name>
    <dbReference type="NCBI Taxonomy" id="210143"/>
    <lineage>
        <taxon>Eukaryota</taxon>
        <taxon>Viridiplantae</taxon>
        <taxon>Streptophyta</taxon>
        <taxon>Embryophyta</taxon>
        <taxon>Tracheophyta</taxon>
        <taxon>Spermatophyta</taxon>
        <taxon>Magnoliopsida</taxon>
        <taxon>eudicotyledons</taxon>
        <taxon>Gunneridae</taxon>
        <taxon>Pentapetalae</taxon>
        <taxon>rosids</taxon>
        <taxon>malvids</taxon>
        <taxon>Malvales</taxon>
        <taxon>Malvaceae</taxon>
        <taxon>Grewioideae</taxon>
        <taxon>Apeibeae</taxon>
        <taxon>Corchorus</taxon>
    </lineage>
</organism>
<evidence type="ECO:0000313" key="1">
    <source>
        <dbReference type="EMBL" id="OMO69260.1"/>
    </source>
</evidence>
<gene>
    <name evidence="1" type="ORF">CCACVL1_19577</name>
</gene>